<comment type="similarity">
    <text evidence="3">Belongs to the TRAFAC class YlqF/YawG GTPase family. RsgA subfamily.</text>
</comment>
<feature type="binding site" evidence="3">
    <location>
        <position position="300"/>
    </location>
    <ligand>
        <name>Zn(2+)</name>
        <dbReference type="ChEBI" id="CHEBI:29105"/>
    </ligand>
</feature>
<dbReference type="GO" id="GO:0042274">
    <property type="term" value="P:ribosomal small subunit biogenesis"/>
    <property type="evidence" value="ECO:0007669"/>
    <property type="project" value="UniProtKB-UniRule"/>
</dbReference>
<dbReference type="InterPro" id="IPR030378">
    <property type="entry name" value="G_CP_dom"/>
</dbReference>
<comment type="cofactor">
    <cofactor evidence="3">
        <name>Zn(2+)</name>
        <dbReference type="ChEBI" id="CHEBI:29105"/>
    </cofactor>
    <text evidence="3">Binds 1 zinc ion per subunit.</text>
</comment>
<evidence type="ECO:0000256" key="1">
    <source>
        <dbReference type="ARBA" id="ARBA00022741"/>
    </source>
</evidence>
<dbReference type="RefSeq" id="WP_027704925.1">
    <property type="nucleotide sequence ID" value="NZ_AP018933.1"/>
</dbReference>
<feature type="binding site" evidence="3">
    <location>
        <position position="298"/>
    </location>
    <ligand>
        <name>Zn(2+)</name>
        <dbReference type="ChEBI" id="CHEBI:29105"/>
    </ligand>
</feature>
<keyword evidence="2 3" id="KW-0342">GTP-binding</keyword>
<keyword evidence="3" id="KW-0690">Ribosome biogenesis</keyword>
<evidence type="ECO:0000313" key="7">
    <source>
        <dbReference type="Proteomes" id="UP000267342"/>
    </source>
</evidence>
<dbReference type="InterPro" id="IPR027417">
    <property type="entry name" value="P-loop_NTPase"/>
</dbReference>
<dbReference type="NCBIfam" id="NF008931">
    <property type="entry name" value="PRK12288.1"/>
    <property type="match status" value="1"/>
</dbReference>
<dbReference type="KEGG" id="zpl:ZBT109_1872"/>
<dbReference type="Proteomes" id="UP000267342">
    <property type="component" value="Chromosome"/>
</dbReference>
<dbReference type="SUPFAM" id="SSF52540">
    <property type="entry name" value="P-loop containing nucleoside triphosphate hydrolases"/>
    <property type="match status" value="1"/>
</dbReference>
<feature type="binding site" evidence="3">
    <location>
        <begin position="160"/>
        <end position="163"/>
    </location>
    <ligand>
        <name>GTP</name>
        <dbReference type="ChEBI" id="CHEBI:37565"/>
    </ligand>
</feature>
<dbReference type="GO" id="GO:0005737">
    <property type="term" value="C:cytoplasm"/>
    <property type="evidence" value="ECO:0007669"/>
    <property type="project" value="UniProtKB-SubCell"/>
</dbReference>
<dbReference type="GO" id="GO:0003924">
    <property type="term" value="F:GTPase activity"/>
    <property type="evidence" value="ECO:0007669"/>
    <property type="project" value="UniProtKB-UniRule"/>
</dbReference>
<keyword evidence="3" id="KW-0862">Zinc</keyword>
<feature type="binding site" evidence="3">
    <location>
        <position position="306"/>
    </location>
    <ligand>
        <name>Zn(2+)</name>
        <dbReference type="ChEBI" id="CHEBI:29105"/>
    </ligand>
</feature>
<sequence length="335" mass="37312">MAGRKLTRQQRWRIDKIQAERNRRADKKEAALDEEAMGPEHRGRVIAHFGRTLEVEGMEEEAVAGKRFRCHQRANLESLVTGDIVSWRELKDGLGVVVGRFDRHSTLERPDARGILKPVAANIDRILIVVAVEPVPFANLIDRYLVAAEATGITPALVINKTDLPADPELDTLKARYQRLGYDVLPASVRQQHGLDVLREALKDLTTVFVGQSGVGKSSLINTLLPSEDIRVGALSEDSRKGTHTTTTARLYHFPAGGDLIDSPGIREFGLGHLTEQQVTDGFVEFRPFLGHCRFRDCMHREEPGCALREAVAEGKIDLARFESYQRIVHSLTAS</sequence>
<feature type="binding site" evidence="3">
    <location>
        <position position="293"/>
    </location>
    <ligand>
        <name>Zn(2+)</name>
        <dbReference type="ChEBI" id="CHEBI:29105"/>
    </ligand>
</feature>
<organism evidence="6 7">
    <name type="scientific">Zymobacter palmae</name>
    <dbReference type="NCBI Taxonomy" id="33074"/>
    <lineage>
        <taxon>Bacteria</taxon>
        <taxon>Pseudomonadati</taxon>
        <taxon>Pseudomonadota</taxon>
        <taxon>Gammaproteobacteria</taxon>
        <taxon>Oceanospirillales</taxon>
        <taxon>Halomonadaceae</taxon>
        <taxon>Zymobacter group</taxon>
        <taxon>Zymobacter</taxon>
    </lineage>
</organism>
<dbReference type="InterPro" id="IPR010914">
    <property type="entry name" value="RsgA_GTPase_dom"/>
</dbReference>
<evidence type="ECO:0000313" key="6">
    <source>
        <dbReference type="EMBL" id="BBG30618.1"/>
    </source>
</evidence>
<feature type="domain" description="EngC GTPase" evidence="4">
    <location>
        <begin position="121"/>
        <end position="267"/>
    </location>
</feature>
<dbReference type="PROSITE" id="PS51721">
    <property type="entry name" value="G_CP"/>
    <property type="match status" value="1"/>
</dbReference>
<reference evidence="6 7" key="1">
    <citation type="submission" date="2018-09" db="EMBL/GenBank/DDBJ databases">
        <title>Zymobacter palmae IAM14233 (=T109) whole genome analysis.</title>
        <authorList>
            <person name="Yanase H."/>
        </authorList>
    </citation>
    <scope>NUCLEOTIDE SEQUENCE [LARGE SCALE GENOMIC DNA]</scope>
    <source>
        <strain evidence="6 7">IAM14233</strain>
    </source>
</reference>
<comment type="subunit">
    <text evidence="3">Monomer. Associates with 30S ribosomal subunit, binds 16S rRNA.</text>
</comment>
<dbReference type="InterPro" id="IPR012340">
    <property type="entry name" value="NA-bd_OB-fold"/>
</dbReference>
<dbReference type="HAMAP" id="MF_01820">
    <property type="entry name" value="GTPase_RsgA"/>
    <property type="match status" value="1"/>
</dbReference>
<keyword evidence="3" id="KW-0694">RNA-binding</keyword>
<dbReference type="AlphaFoldDB" id="A0A348HG66"/>
<comment type="subcellular location">
    <subcellularLocation>
        <location evidence="3">Cytoplasm</location>
    </subcellularLocation>
</comment>
<dbReference type="EMBL" id="AP018933">
    <property type="protein sequence ID" value="BBG30618.1"/>
    <property type="molecule type" value="Genomic_DNA"/>
</dbReference>
<dbReference type="EC" id="3.6.1.-" evidence="3"/>
<dbReference type="Gene3D" id="3.40.50.300">
    <property type="entry name" value="P-loop containing nucleotide triphosphate hydrolases"/>
    <property type="match status" value="1"/>
</dbReference>
<keyword evidence="7" id="KW-1185">Reference proteome</keyword>
<dbReference type="Gene3D" id="1.10.40.50">
    <property type="entry name" value="Probable gtpase engc, domain 3"/>
    <property type="match status" value="1"/>
</dbReference>
<dbReference type="OrthoDB" id="9809485at2"/>
<name>A0A348HG66_9GAMM</name>
<keyword evidence="3" id="KW-0963">Cytoplasm</keyword>
<keyword evidence="1 3" id="KW-0547">Nucleotide-binding</keyword>
<evidence type="ECO:0000256" key="3">
    <source>
        <dbReference type="HAMAP-Rule" id="MF_01820"/>
    </source>
</evidence>
<dbReference type="GO" id="GO:0019843">
    <property type="term" value="F:rRNA binding"/>
    <property type="evidence" value="ECO:0007669"/>
    <property type="project" value="UniProtKB-KW"/>
</dbReference>
<dbReference type="PROSITE" id="PS50936">
    <property type="entry name" value="ENGC_GTPASE"/>
    <property type="match status" value="1"/>
</dbReference>
<dbReference type="STRING" id="1123510.GCA_000620025_01627"/>
<gene>
    <name evidence="3" type="primary">rsgA</name>
    <name evidence="6" type="ORF">ZBT109_1872</name>
</gene>
<dbReference type="PANTHER" id="PTHR32120:SF11">
    <property type="entry name" value="SMALL RIBOSOMAL SUBUNIT BIOGENESIS GTPASE RSGA 1, MITOCHONDRIAL-RELATED"/>
    <property type="match status" value="1"/>
</dbReference>
<keyword evidence="3" id="KW-0479">Metal-binding</keyword>
<dbReference type="Gene3D" id="2.40.50.140">
    <property type="entry name" value="Nucleic acid-binding proteins"/>
    <property type="match status" value="1"/>
</dbReference>
<comment type="function">
    <text evidence="3">One of several proteins that assist in the late maturation steps of the functional core of the 30S ribosomal subunit. Helps release RbfA from mature subunits. May play a role in the assembly of ribosomal proteins into the subunit. Circularly permuted GTPase that catalyzes slow GTP hydrolysis, GTPase activity is stimulated by the 30S ribosomal subunit.</text>
</comment>
<dbReference type="NCBIfam" id="TIGR00157">
    <property type="entry name" value="ribosome small subunit-dependent GTPase A"/>
    <property type="match status" value="1"/>
</dbReference>
<dbReference type="PANTHER" id="PTHR32120">
    <property type="entry name" value="SMALL RIBOSOMAL SUBUNIT BIOGENESIS GTPASE RSGA"/>
    <property type="match status" value="1"/>
</dbReference>
<dbReference type="Pfam" id="PF03193">
    <property type="entry name" value="RsgA_GTPase"/>
    <property type="match status" value="1"/>
</dbReference>
<evidence type="ECO:0000256" key="2">
    <source>
        <dbReference type="ARBA" id="ARBA00023134"/>
    </source>
</evidence>
<evidence type="ECO:0000259" key="5">
    <source>
        <dbReference type="PROSITE" id="PS51721"/>
    </source>
</evidence>
<feature type="binding site" evidence="3">
    <location>
        <begin position="211"/>
        <end position="219"/>
    </location>
    <ligand>
        <name>GTP</name>
        <dbReference type="ChEBI" id="CHEBI:37565"/>
    </ligand>
</feature>
<dbReference type="GO" id="GO:0005525">
    <property type="term" value="F:GTP binding"/>
    <property type="evidence" value="ECO:0007669"/>
    <property type="project" value="UniProtKB-UniRule"/>
</dbReference>
<dbReference type="GO" id="GO:0046872">
    <property type="term" value="F:metal ion binding"/>
    <property type="evidence" value="ECO:0007669"/>
    <property type="project" value="UniProtKB-KW"/>
</dbReference>
<feature type="domain" description="CP-type G" evidence="5">
    <location>
        <begin position="104"/>
        <end position="269"/>
    </location>
</feature>
<protein>
    <recommendedName>
        <fullName evidence="3">Small ribosomal subunit biogenesis GTPase RsgA</fullName>
        <ecNumber evidence="3">3.6.1.-</ecNumber>
    </recommendedName>
</protein>
<proteinExistence type="inferred from homology"/>
<keyword evidence="3" id="KW-0699">rRNA-binding</keyword>
<evidence type="ECO:0000259" key="4">
    <source>
        <dbReference type="PROSITE" id="PS50936"/>
    </source>
</evidence>
<keyword evidence="3" id="KW-0378">Hydrolase</keyword>
<accession>A0A348HG66</accession>
<dbReference type="InterPro" id="IPR004881">
    <property type="entry name" value="Ribosome_biogen_GTPase_RsgA"/>
</dbReference>
<dbReference type="CDD" id="cd01854">
    <property type="entry name" value="YjeQ_EngC"/>
    <property type="match status" value="1"/>
</dbReference>